<gene>
    <name evidence="2" type="ORF">OCU04_008586</name>
</gene>
<feature type="compositionally biased region" description="Gly residues" evidence="1">
    <location>
        <begin position="16"/>
        <end position="40"/>
    </location>
</feature>
<dbReference type="EMBL" id="JAPEIS010000009">
    <property type="protein sequence ID" value="KAJ8063358.1"/>
    <property type="molecule type" value="Genomic_DNA"/>
</dbReference>
<feature type="region of interest" description="Disordered" evidence="1">
    <location>
        <begin position="1"/>
        <end position="63"/>
    </location>
</feature>
<sequence>MGFGGNGVEGDDSVEGMGGGGGGGGMGDVGGGSDINGMGRGTARDRYSGNSNTSASGSGGMGMGLGSRTGSFLRRASVSFRGMQGMGFMRTSSGGGSGCVEGMEGLGINAEKYGTNTVPSEYLRGVGGYAGDGMKMGMGMGKDIASSREKIDSGMYTQLPFFHCLTSSHPPILIFIIIVQVDIY</sequence>
<evidence type="ECO:0000313" key="3">
    <source>
        <dbReference type="Proteomes" id="UP001152300"/>
    </source>
</evidence>
<name>A0A9X0ALW2_9HELO</name>
<accession>A0A9X0ALW2</accession>
<organism evidence="2 3">
    <name type="scientific">Sclerotinia nivalis</name>
    <dbReference type="NCBI Taxonomy" id="352851"/>
    <lineage>
        <taxon>Eukaryota</taxon>
        <taxon>Fungi</taxon>
        <taxon>Dikarya</taxon>
        <taxon>Ascomycota</taxon>
        <taxon>Pezizomycotina</taxon>
        <taxon>Leotiomycetes</taxon>
        <taxon>Helotiales</taxon>
        <taxon>Sclerotiniaceae</taxon>
        <taxon>Sclerotinia</taxon>
    </lineage>
</organism>
<protein>
    <submittedName>
        <fullName evidence="2">Uncharacterized protein</fullName>
    </submittedName>
</protein>
<evidence type="ECO:0000256" key="1">
    <source>
        <dbReference type="SAM" id="MobiDB-lite"/>
    </source>
</evidence>
<comment type="caution">
    <text evidence="2">The sequence shown here is derived from an EMBL/GenBank/DDBJ whole genome shotgun (WGS) entry which is preliminary data.</text>
</comment>
<dbReference type="Proteomes" id="UP001152300">
    <property type="component" value="Unassembled WGS sequence"/>
</dbReference>
<reference evidence="2" key="1">
    <citation type="submission" date="2022-11" db="EMBL/GenBank/DDBJ databases">
        <title>Genome Resource of Sclerotinia nivalis Strain SnTB1, a Plant Pathogen Isolated from American Ginseng.</title>
        <authorList>
            <person name="Fan S."/>
        </authorList>
    </citation>
    <scope>NUCLEOTIDE SEQUENCE</scope>
    <source>
        <strain evidence="2">SnTB1</strain>
    </source>
</reference>
<dbReference type="AlphaFoldDB" id="A0A9X0ALW2"/>
<proteinExistence type="predicted"/>
<evidence type="ECO:0000313" key="2">
    <source>
        <dbReference type="EMBL" id="KAJ8063358.1"/>
    </source>
</evidence>
<keyword evidence="3" id="KW-1185">Reference proteome</keyword>